<dbReference type="PRINTS" id="PR00598">
    <property type="entry name" value="HTHMARR"/>
</dbReference>
<name>A0A1T4VRG9_9GAMM</name>
<evidence type="ECO:0000256" key="1">
    <source>
        <dbReference type="ARBA" id="ARBA00023015"/>
    </source>
</evidence>
<evidence type="ECO:0000259" key="4">
    <source>
        <dbReference type="PROSITE" id="PS50995"/>
    </source>
</evidence>
<dbReference type="InterPro" id="IPR000835">
    <property type="entry name" value="HTH_MarR-typ"/>
</dbReference>
<keyword evidence="2 5" id="KW-0238">DNA-binding</keyword>
<keyword evidence="1" id="KW-0805">Transcription regulation</keyword>
<evidence type="ECO:0000313" key="6">
    <source>
        <dbReference type="Proteomes" id="UP000242432"/>
    </source>
</evidence>
<sequence>MKHCIVAMASALHRCANDYLELQLKEKGLTGIVPSHGDILVNLYQKESLTMQELARLIKRTKATTTVLVDKLEKQGLVTRIRSPKDGRSTLVTLTEKGTSYEDVFNQIGENLNQRVMNQLTEDEANLLEGLLNKAISGFTQK</sequence>
<organism evidence="5 6">
    <name type="scientific">Succinivibrio dextrinosolvens DSM 3072</name>
    <dbReference type="NCBI Taxonomy" id="1123324"/>
    <lineage>
        <taxon>Bacteria</taxon>
        <taxon>Pseudomonadati</taxon>
        <taxon>Pseudomonadota</taxon>
        <taxon>Gammaproteobacteria</taxon>
        <taxon>Aeromonadales</taxon>
        <taxon>Succinivibrionaceae</taxon>
        <taxon>Succinivibrio</taxon>
    </lineage>
</organism>
<dbReference type="RefSeq" id="WP_078929267.1">
    <property type="nucleotide sequence ID" value="NZ_FUXX01000040.1"/>
</dbReference>
<evidence type="ECO:0000313" key="5">
    <source>
        <dbReference type="EMBL" id="SKA67091.1"/>
    </source>
</evidence>
<dbReference type="Pfam" id="PF01047">
    <property type="entry name" value="MarR"/>
    <property type="match status" value="1"/>
</dbReference>
<protein>
    <submittedName>
        <fullName evidence="5">DNA-binding transcriptional regulator, MarR family</fullName>
    </submittedName>
</protein>
<gene>
    <name evidence="5" type="ORF">SAMN02745213_01904</name>
</gene>
<feature type="domain" description="HTH marR-type" evidence="4">
    <location>
        <begin position="1"/>
        <end position="137"/>
    </location>
</feature>
<dbReference type="GO" id="GO:0003700">
    <property type="term" value="F:DNA-binding transcription factor activity"/>
    <property type="evidence" value="ECO:0007669"/>
    <property type="project" value="InterPro"/>
</dbReference>
<dbReference type="EMBL" id="FUXX01000040">
    <property type="protein sequence ID" value="SKA67091.1"/>
    <property type="molecule type" value="Genomic_DNA"/>
</dbReference>
<dbReference type="SUPFAM" id="SSF46785">
    <property type="entry name" value="Winged helix' DNA-binding domain"/>
    <property type="match status" value="1"/>
</dbReference>
<accession>A0A1T4VRG9</accession>
<evidence type="ECO:0000256" key="3">
    <source>
        <dbReference type="ARBA" id="ARBA00023163"/>
    </source>
</evidence>
<dbReference type="SMART" id="SM00347">
    <property type="entry name" value="HTH_MARR"/>
    <property type="match status" value="1"/>
</dbReference>
<dbReference type="Gene3D" id="1.10.10.10">
    <property type="entry name" value="Winged helix-like DNA-binding domain superfamily/Winged helix DNA-binding domain"/>
    <property type="match status" value="1"/>
</dbReference>
<dbReference type="PANTHER" id="PTHR42756">
    <property type="entry name" value="TRANSCRIPTIONAL REGULATOR, MARR"/>
    <property type="match status" value="1"/>
</dbReference>
<proteinExistence type="predicted"/>
<dbReference type="PROSITE" id="PS50995">
    <property type="entry name" value="HTH_MARR_2"/>
    <property type="match status" value="1"/>
</dbReference>
<keyword evidence="3" id="KW-0804">Transcription</keyword>
<dbReference type="AlphaFoldDB" id="A0A1T4VRG9"/>
<dbReference type="PANTHER" id="PTHR42756:SF1">
    <property type="entry name" value="TRANSCRIPTIONAL REPRESSOR OF EMRAB OPERON"/>
    <property type="match status" value="1"/>
</dbReference>
<evidence type="ECO:0000256" key="2">
    <source>
        <dbReference type="ARBA" id="ARBA00023125"/>
    </source>
</evidence>
<dbReference type="InterPro" id="IPR036390">
    <property type="entry name" value="WH_DNA-bd_sf"/>
</dbReference>
<keyword evidence="6" id="KW-1185">Reference proteome</keyword>
<dbReference type="InterPro" id="IPR036388">
    <property type="entry name" value="WH-like_DNA-bd_sf"/>
</dbReference>
<reference evidence="6" key="1">
    <citation type="submission" date="2017-02" db="EMBL/GenBank/DDBJ databases">
        <authorList>
            <person name="Varghese N."/>
            <person name="Submissions S."/>
        </authorList>
    </citation>
    <scope>NUCLEOTIDE SEQUENCE [LARGE SCALE GENOMIC DNA]</scope>
    <source>
        <strain evidence="6">DSM 3072</strain>
    </source>
</reference>
<dbReference type="GO" id="GO:0003677">
    <property type="term" value="F:DNA binding"/>
    <property type="evidence" value="ECO:0007669"/>
    <property type="project" value="UniProtKB-KW"/>
</dbReference>
<dbReference type="Proteomes" id="UP000242432">
    <property type="component" value="Unassembled WGS sequence"/>
</dbReference>